<protein>
    <submittedName>
        <fullName evidence="10">TonB-dependent receptor</fullName>
    </submittedName>
</protein>
<dbReference type="KEGG" id="bne:DA69_02135"/>
<evidence type="ECO:0000256" key="7">
    <source>
        <dbReference type="ARBA" id="ARBA00023237"/>
    </source>
</evidence>
<dbReference type="InterPro" id="IPR012910">
    <property type="entry name" value="Plug_dom"/>
</dbReference>
<gene>
    <name evidence="10" type="ORF">DA69_02135</name>
</gene>
<keyword evidence="10" id="KW-0675">Receptor</keyword>
<evidence type="ECO:0000313" key="10">
    <source>
        <dbReference type="EMBL" id="ANF53659.1"/>
    </source>
</evidence>
<dbReference type="EMBL" id="CP015614">
    <property type="protein sequence ID" value="ANF53659.1"/>
    <property type="molecule type" value="Genomic_DNA"/>
</dbReference>
<dbReference type="OrthoDB" id="7051241at2"/>
<dbReference type="InterPro" id="IPR039426">
    <property type="entry name" value="TonB-dep_rcpt-like"/>
</dbReference>
<proteinExistence type="inferred from homology"/>
<evidence type="ECO:0000256" key="6">
    <source>
        <dbReference type="ARBA" id="ARBA00023136"/>
    </source>
</evidence>
<dbReference type="PROSITE" id="PS51318">
    <property type="entry name" value="TAT"/>
    <property type="match status" value="1"/>
</dbReference>
<dbReference type="GO" id="GO:0009279">
    <property type="term" value="C:cell outer membrane"/>
    <property type="evidence" value="ECO:0007669"/>
    <property type="project" value="UniProtKB-SubCell"/>
</dbReference>
<evidence type="ECO:0000256" key="4">
    <source>
        <dbReference type="ARBA" id="ARBA00022692"/>
    </source>
</evidence>
<keyword evidence="7 8" id="KW-0998">Cell outer membrane</keyword>
<dbReference type="PROSITE" id="PS52016">
    <property type="entry name" value="TONB_DEPENDENT_REC_3"/>
    <property type="match status" value="1"/>
</dbReference>
<accession>A0A172Y364</accession>
<sequence length="996" mass="106366">MTSPNTRQCLLTSTVIGGVAALTAFAAQPAAAMVQDEPTSVSEIVVTGSRIVRKDYNSTSPIVTVGQEDLQATGSVTVESLMNDMPQFMPGNSHGSVNPGNGGQANLNLRGLGSNRTLVLMNGRRIVPSNADGTVDVNLIPAALIKNVEVISGGASATYGSDALAGVANFTLNDSFSGVQIDAQYGQTERGDGTTESFTITMGGNLDDGRGNAVLSIGRSTRSAIMSNARGFSRVSGRNSVSPLGVTTFDSTNLPSQAFINSYLNCASCVTPTGEFGYNTDGSLFSHVGAYNFKSPGGAEWDAYHQPGVAWAYNTGATGMLSIPLERWNAFSAVRYDLTDSVELYGNVLYTQYSSDVILAPTPMPGPSPTYGFRVPTTNPFISPDLRAFLDARPNPTASFGLNKRFNAIGGRLAEDSTTVYQVTTGVRGALPFGDWRYDVSAQYGRVDNQTQQSGNVSRSAVQRLLDDPAGGANLCEGGFNPFGLTQLSQSCINYINRNSKNATLSEQSVVEATMQGGLFQLPAGEVRVALGAQYREDTFAFRPDAGLSQSNPIVDHLGADGLPDGGKIGGVEVAGFNPVQPLTGSTNSTEVFIEALIPILADQPFVQSLDLNLGYRYADYSTVGGVSAYKADIDWAVVDGLRVRGGVQRAVRAPSIGELFGNRDISSPQIGSPVNAAGQAVYGGDPCDIRGAYRKGPDGAKVRDLCIAQGLSAAAVDSYVFNSTQIQGFVGGNRNLKEETADTWTLGFVYRPQLENPLFSRLSTSLDYYSIEITDVVGTITAANQLQGCFNATGVTNTSYDANNGYCQLFRRDAMTGNVVDSLGLQQNLATLKTSGVDLQVDWGFDLMDAGMPDWGALNLNFVVGWMDSWQRQDAAGGPFNERAGTIDSTNGFTFPEWKFLTSVNYSKGPYGVGARWRRVGEVDIYRTDNKLDAINYFDLLGTWEVSDRVVLRAGVNNLTDQDPRTWSPGIQANTDPSTYDILGRRYFVGLTAKF</sequence>
<dbReference type="AlphaFoldDB" id="A0A172Y364"/>
<dbReference type="InterPro" id="IPR036942">
    <property type="entry name" value="Beta-barrel_TonB_sf"/>
</dbReference>
<dbReference type="InterPro" id="IPR006311">
    <property type="entry name" value="TAT_signal"/>
</dbReference>
<dbReference type="eggNOG" id="COG1629">
    <property type="taxonomic scope" value="Bacteria"/>
</dbReference>
<keyword evidence="4 8" id="KW-0812">Transmembrane</keyword>
<dbReference type="STRING" id="588932.DA69_02135"/>
<dbReference type="PANTHER" id="PTHR47234:SF2">
    <property type="entry name" value="TONB-DEPENDENT RECEPTOR"/>
    <property type="match status" value="1"/>
</dbReference>
<dbReference type="SUPFAM" id="SSF56935">
    <property type="entry name" value="Porins"/>
    <property type="match status" value="1"/>
</dbReference>
<comment type="subcellular location">
    <subcellularLocation>
        <location evidence="1 8">Cell outer membrane</location>
        <topology evidence="1 8">Multi-pass membrane protein</topology>
    </subcellularLocation>
</comment>
<keyword evidence="3 8" id="KW-1134">Transmembrane beta strand</keyword>
<name>A0A172Y364_9CAUL</name>
<evidence type="ECO:0000256" key="1">
    <source>
        <dbReference type="ARBA" id="ARBA00004571"/>
    </source>
</evidence>
<evidence type="ECO:0000313" key="11">
    <source>
        <dbReference type="Proteomes" id="UP000077603"/>
    </source>
</evidence>
<keyword evidence="6 8" id="KW-0472">Membrane</keyword>
<evidence type="ECO:0000256" key="3">
    <source>
        <dbReference type="ARBA" id="ARBA00022452"/>
    </source>
</evidence>
<evidence type="ECO:0000256" key="5">
    <source>
        <dbReference type="ARBA" id="ARBA00023077"/>
    </source>
</evidence>
<dbReference type="Gene3D" id="2.40.170.20">
    <property type="entry name" value="TonB-dependent receptor, beta-barrel domain"/>
    <property type="match status" value="1"/>
</dbReference>
<dbReference type="eggNOG" id="COG4771">
    <property type="taxonomic scope" value="Bacteria"/>
</dbReference>
<evidence type="ECO:0000256" key="8">
    <source>
        <dbReference type="PROSITE-ProRule" id="PRU01360"/>
    </source>
</evidence>
<dbReference type="Proteomes" id="UP000077603">
    <property type="component" value="Chromosome"/>
</dbReference>
<dbReference type="PANTHER" id="PTHR47234">
    <property type="match status" value="1"/>
</dbReference>
<reference evidence="10 11" key="1">
    <citation type="journal article" date="2014" name="Genome Announc.">
        <title>Genome Sequence of a Promising Hydrogen-Producing Facultative Anaerobic Bacterium, Brevundimonas naejangsanensis Strain B1.</title>
        <authorList>
            <person name="Su H."/>
            <person name="Zhang T."/>
            <person name="Bao M."/>
            <person name="Jiang Y."/>
            <person name="Wang Y."/>
            <person name="Tan T."/>
        </authorList>
    </citation>
    <scope>NUCLEOTIDE SEQUENCE [LARGE SCALE GENOMIC DNA]</scope>
    <source>
        <strain evidence="10 11">B1</strain>
    </source>
</reference>
<organism evidence="10 11">
    <name type="scientific">Brevundimonas naejangsanensis</name>
    <dbReference type="NCBI Taxonomy" id="588932"/>
    <lineage>
        <taxon>Bacteria</taxon>
        <taxon>Pseudomonadati</taxon>
        <taxon>Pseudomonadota</taxon>
        <taxon>Alphaproteobacteria</taxon>
        <taxon>Caulobacterales</taxon>
        <taxon>Caulobacteraceae</taxon>
        <taxon>Brevundimonas</taxon>
    </lineage>
</organism>
<dbReference type="InterPro" id="IPR000531">
    <property type="entry name" value="Beta-barrel_TonB"/>
</dbReference>
<comment type="similarity">
    <text evidence="8 9">Belongs to the TonB-dependent receptor family.</text>
</comment>
<evidence type="ECO:0000256" key="9">
    <source>
        <dbReference type="RuleBase" id="RU003357"/>
    </source>
</evidence>
<dbReference type="InterPro" id="IPR037066">
    <property type="entry name" value="Plug_dom_sf"/>
</dbReference>
<dbReference type="Pfam" id="PF00593">
    <property type="entry name" value="TonB_dep_Rec_b-barrel"/>
    <property type="match status" value="1"/>
</dbReference>
<dbReference type="Pfam" id="PF07715">
    <property type="entry name" value="Plug"/>
    <property type="match status" value="1"/>
</dbReference>
<keyword evidence="5 9" id="KW-0798">TonB box</keyword>
<keyword evidence="2 8" id="KW-0813">Transport</keyword>
<dbReference type="Gene3D" id="2.170.130.10">
    <property type="entry name" value="TonB-dependent receptor, plug domain"/>
    <property type="match status" value="1"/>
</dbReference>
<evidence type="ECO:0000256" key="2">
    <source>
        <dbReference type="ARBA" id="ARBA00022448"/>
    </source>
</evidence>
<keyword evidence="11" id="KW-1185">Reference proteome</keyword>